<reference evidence="4 5" key="1">
    <citation type="journal article" date="2019" name="Nat. Microbiol.">
        <title>Wide diversity of methane and short-chain alkane metabolisms in uncultured archaea.</title>
        <authorList>
            <person name="Borrel G."/>
            <person name="Adam P.S."/>
            <person name="McKay L.J."/>
            <person name="Chen L.X."/>
            <person name="Sierra-Garcia I.N."/>
            <person name="Sieber C.M."/>
            <person name="Letourneur Q."/>
            <person name="Ghozlane A."/>
            <person name="Andersen G.L."/>
            <person name="Li W.J."/>
            <person name="Hallam S.J."/>
            <person name="Muyzer G."/>
            <person name="de Oliveira V.M."/>
            <person name="Inskeep W.P."/>
            <person name="Banfield J.F."/>
            <person name="Gribaldo S."/>
        </authorList>
    </citation>
    <scope>NUCLEOTIDE SEQUENCE [LARGE SCALE GENOMIC DNA]</scope>
    <source>
        <strain evidence="4">NM1a</strain>
    </source>
</reference>
<evidence type="ECO:0000259" key="3">
    <source>
        <dbReference type="Pfam" id="PF12849"/>
    </source>
</evidence>
<dbReference type="InterPro" id="IPR050811">
    <property type="entry name" value="Phosphate_ABC_transporter"/>
</dbReference>
<feature type="domain" description="PBP" evidence="3">
    <location>
        <begin position="25"/>
        <end position="260"/>
    </location>
</feature>
<evidence type="ECO:0000256" key="1">
    <source>
        <dbReference type="ARBA" id="ARBA00022448"/>
    </source>
</evidence>
<organism evidence="4 5">
    <name type="scientific">Methanoliparum thermophilum</name>
    <dbReference type="NCBI Taxonomy" id="2491083"/>
    <lineage>
        <taxon>Archaea</taxon>
        <taxon>Methanobacteriati</taxon>
        <taxon>Methanobacteriota</taxon>
        <taxon>Candidatus Methanoliparia</taxon>
        <taxon>Candidatus Methanoliparales</taxon>
        <taxon>Candidatus Methanoliparaceae</taxon>
        <taxon>Candidatus Methanoliparum</taxon>
    </lineage>
</organism>
<dbReference type="PANTHER" id="PTHR30570">
    <property type="entry name" value="PERIPLASMIC PHOSPHATE BINDING COMPONENT OF PHOSPHATE ABC TRANSPORTER"/>
    <property type="match status" value="1"/>
</dbReference>
<dbReference type="InterPro" id="IPR011862">
    <property type="entry name" value="Phos-bd"/>
</dbReference>
<keyword evidence="2" id="KW-0732">Signal</keyword>
<gene>
    <name evidence="4" type="ORF">EF806_03280</name>
</gene>
<dbReference type="Gene3D" id="3.40.190.10">
    <property type="entry name" value="Periplasmic binding protein-like II"/>
    <property type="match status" value="2"/>
</dbReference>
<sequence length="273" mass="29755">MKFVIKYLAIVLVIVLTIIPFGSALEIVQVTGSSTVMPIAARCAEVFNKQQNEIRVTVTGGGSGHGIEAVATGKADIGMASRDIKESEIERFGDKFVEHTIAKDAVAVVVSSDIYNAGVTDLTKEEIRKIFNGEINNWSEVGGPNKWIAVIVRKTGSGTRNTFMDAIFGTADAEANGKDVEVSENAEMLMKIVNKDNAIGYLSVGYLNENVKAIAIDGVLPTKENIYNGRYPISRSLYFYTFGKPSPKTQRFIDFVLSSEGQKIVEEEGYLPL</sequence>
<evidence type="ECO:0000313" key="4">
    <source>
        <dbReference type="EMBL" id="RZN65078.1"/>
    </source>
</evidence>
<dbReference type="GO" id="GO:0042301">
    <property type="term" value="F:phosphate ion binding"/>
    <property type="evidence" value="ECO:0007669"/>
    <property type="project" value="InterPro"/>
</dbReference>
<dbReference type="CDD" id="cd13653">
    <property type="entry name" value="PBP2_phosphate_like_1"/>
    <property type="match status" value="1"/>
</dbReference>
<keyword evidence="1" id="KW-0813">Transport</keyword>
<dbReference type="PANTHER" id="PTHR30570:SF1">
    <property type="entry name" value="PHOSPHATE-BINDING PROTEIN PSTS"/>
    <property type="match status" value="1"/>
</dbReference>
<dbReference type="Pfam" id="PF12849">
    <property type="entry name" value="PBP_like_2"/>
    <property type="match status" value="1"/>
</dbReference>
<dbReference type="NCBIfam" id="TIGR02136">
    <property type="entry name" value="ptsS_2"/>
    <property type="match status" value="1"/>
</dbReference>
<accession>A0A520KT31</accession>
<protein>
    <submittedName>
        <fullName evidence="4">Phosphate ABC transporter substrate-binding protein</fullName>
    </submittedName>
</protein>
<evidence type="ECO:0000256" key="2">
    <source>
        <dbReference type="ARBA" id="ARBA00022729"/>
    </source>
</evidence>
<dbReference type="Proteomes" id="UP000317158">
    <property type="component" value="Unassembled WGS sequence"/>
</dbReference>
<proteinExistence type="predicted"/>
<dbReference type="InterPro" id="IPR024370">
    <property type="entry name" value="PBP_domain"/>
</dbReference>
<evidence type="ECO:0000313" key="5">
    <source>
        <dbReference type="Proteomes" id="UP000317158"/>
    </source>
</evidence>
<dbReference type="SUPFAM" id="SSF53850">
    <property type="entry name" value="Periplasmic binding protein-like II"/>
    <property type="match status" value="1"/>
</dbReference>
<dbReference type="EMBL" id="RXIF01000004">
    <property type="protein sequence ID" value="RZN65078.1"/>
    <property type="molecule type" value="Genomic_DNA"/>
</dbReference>
<name>A0A520KT31_METT2</name>
<comment type="caution">
    <text evidence="4">The sequence shown here is derived from an EMBL/GenBank/DDBJ whole genome shotgun (WGS) entry which is preliminary data.</text>
</comment>
<dbReference type="AlphaFoldDB" id="A0A520KT31"/>